<keyword evidence="2" id="KW-1185">Reference proteome</keyword>
<gene>
    <name evidence="1" type="ORF">CYCCA115_LOCUS5996</name>
</gene>
<evidence type="ECO:0000313" key="1">
    <source>
        <dbReference type="EMBL" id="CAJ1938150.1"/>
    </source>
</evidence>
<protein>
    <submittedName>
        <fullName evidence="1">Uncharacterized protein</fullName>
    </submittedName>
</protein>
<reference evidence="1" key="1">
    <citation type="submission" date="2023-08" db="EMBL/GenBank/DDBJ databases">
        <authorList>
            <person name="Audoor S."/>
            <person name="Bilcke G."/>
        </authorList>
    </citation>
    <scope>NUCLEOTIDE SEQUENCE</scope>
</reference>
<dbReference type="EMBL" id="CAKOGP040000671">
    <property type="protein sequence ID" value="CAJ1938150.1"/>
    <property type="molecule type" value="Genomic_DNA"/>
</dbReference>
<sequence>MLPAHVAAAYPVPPRYATSAGGFHLHKNGIAFFEHILKTYANGKQCSLFLVYSMANRYLEKARTYLSQKPSQPFPDFYSYMNNKWPPNGDNIQRLYQQAEYSSPQPYSYSNVLRYTEEIWSVRFECGDTAAFDHTFAATRAYRDKKSIGMKCFADFNDGRTVKIGGIYAVPTKKLTKLSDVSHGLTQAVPRLKNVLVLTTNTIPHGVQFGMQLLGRESSAALGCFTFWTTWLTPLIQRVNISGLLLCS</sequence>
<dbReference type="AlphaFoldDB" id="A0AAD2CPE7"/>
<dbReference type="Proteomes" id="UP001295423">
    <property type="component" value="Unassembled WGS sequence"/>
</dbReference>
<name>A0AAD2CPE7_9STRA</name>
<accession>A0AAD2CPE7</accession>
<evidence type="ECO:0000313" key="2">
    <source>
        <dbReference type="Proteomes" id="UP001295423"/>
    </source>
</evidence>
<proteinExistence type="predicted"/>
<comment type="caution">
    <text evidence="1">The sequence shown here is derived from an EMBL/GenBank/DDBJ whole genome shotgun (WGS) entry which is preliminary data.</text>
</comment>
<organism evidence="1 2">
    <name type="scientific">Cylindrotheca closterium</name>
    <dbReference type="NCBI Taxonomy" id="2856"/>
    <lineage>
        <taxon>Eukaryota</taxon>
        <taxon>Sar</taxon>
        <taxon>Stramenopiles</taxon>
        <taxon>Ochrophyta</taxon>
        <taxon>Bacillariophyta</taxon>
        <taxon>Bacillariophyceae</taxon>
        <taxon>Bacillariophycidae</taxon>
        <taxon>Bacillariales</taxon>
        <taxon>Bacillariaceae</taxon>
        <taxon>Cylindrotheca</taxon>
    </lineage>
</organism>